<organism evidence="1 2">
    <name type="scientific">Piscirickettsia litoralis</name>
    <dbReference type="NCBI Taxonomy" id="1891921"/>
    <lineage>
        <taxon>Bacteria</taxon>
        <taxon>Pseudomonadati</taxon>
        <taxon>Pseudomonadota</taxon>
        <taxon>Gammaproteobacteria</taxon>
        <taxon>Thiotrichales</taxon>
        <taxon>Piscirickettsiaceae</taxon>
        <taxon>Piscirickettsia</taxon>
    </lineage>
</organism>
<dbReference type="Proteomes" id="UP000094329">
    <property type="component" value="Unassembled WGS sequence"/>
</dbReference>
<accession>A0ABX2ZXY4</accession>
<keyword evidence="2" id="KW-1185">Reference proteome</keyword>
<evidence type="ECO:0000313" key="1">
    <source>
        <dbReference type="EMBL" id="ODN41088.1"/>
    </source>
</evidence>
<proteinExistence type="predicted"/>
<reference evidence="1 2" key="1">
    <citation type="submission" date="2016-08" db="EMBL/GenBank/DDBJ databases">
        <title>Draft genome sequence of Candidatus Piscirickettsia litoralis, from seawater.</title>
        <authorList>
            <person name="Wan X."/>
            <person name="Lee A.J."/>
            <person name="Hou S."/>
            <person name="Donachie S.P."/>
        </authorList>
    </citation>
    <scope>NUCLEOTIDE SEQUENCE [LARGE SCALE GENOMIC DNA]</scope>
    <source>
        <strain evidence="1 2">Y2</strain>
    </source>
</reference>
<protein>
    <submittedName>
        <fullName evidence="1">Uncharacterized protein</fullName>
    </submittedName>
</protein>
<evidence type="ECO:0000313" key="2">
    <source>
        <dbReference type="Proteomes" id="UP000094329"/>
    </source>
</evidence>
<name>A0ABX2ZXY4_9GAMM</name>
<comment type="caution">
    <text evidence="1">The sequence shown here is derived from an EMBL/GenBank/DDBJ whole genome shotgun (WGS) entry which is preliminary data.</text>
</comment>
<gene>
    <name evidence="1" type="ORF">BGC07_18250</name>
</gene>
<sequence>MSNLPASVKSDEPYYQLSSTDIRDLEVMLGMLESHIGHSIPAISRILKKLDNPISQYRIVKTGLSSARSIRLN</sequence>
<dbReference type="EMBL" id="MDTU01000007">
    <property type="protein sequence ID" value="ODN41088.1"/>
    <property type="molecule type" value="Genomic_DNA"/>
</dbReference>
<dbReference type="RefSeq" id="WP_069314487.1">
    <property type="nucleotide sequence ID" value="NZ_MDTU01000007.1"/>
</dbReference>